<reference evidence="2" key="1">
    <citation type="submission" date="2016-11" db="EMBL/GenBank/DDBJ databases">
        <authorList>
            <person name="Varghese N."/>
            <person name="Submissions S."/>
        </authorList>
    </citation>
    <scope>NUCLEOTIDE SEQUENCE [LARGE SCALE GENOMIC DNA]</scope>
    <source>
        <strain evidence="2">GAS401</strain>
    </source>
</reference>
<dbReference type="AlphaFoldDB" id="A0A1M7UBN9"/>
<keyword evidence="2" id="KW-1185">Reference proteome</keyword>
<evidence type="ECO:0000313" key="1">
    <source>
        <dbReference type="EMBL" id="SHN80471.1"/>
    </source>
</evidence>
<accession>A0A1M7UBN9</accession>
<protein>
    <submittedName>
        <fullName evidence="1">Uncharacterized protein</fullName>
    </submittedName>
</protein>
<sequence length="45" mass="4907">MTPEEALRNILSLADGSDEMEDVHALQLLLQSIKTLAEKGLGRAQ</sequence>
<name>A0A1M7UBN9_9BRAD</name>
<evidence type="ECO:0000313" key="2">
    <source>
        <dbReference type="Proteomes" id="UP000184096"/>
    </source>
</evidence>
<organism evidence="1 2">
    <name type="scientific">Bradyrhizobium erythrophlei</name>
    <dbReference type="NCBI Taxonomy" id="1437360"/>
    <lineage>
        <taxon>Bacteria</taxon>
        <taxon>Pseudomonadati</taxon>
        <taxon>Pseudomonadota</taxon>
        <taxon>Alphaproteobacteria</taxon>
        <taxon>Hyphomicrobiales</taxon>
        <taxon>Nitrobacteraceae</taxon>
        <taxon>Bradyrhizobium</taxon>
    </lineage>
</organism>
<gene>
    <name evidence="1" type="ORF">SAMN05444170_4346</name>
</gene>
<dbReference type="Proteomes" id="UP000184096">
    <property type="component" value="Chromosome I"/>
</dbReference>
<dbReference type="EMBL" id="LT670849">
    <property type="protein sequence ID" value="SHN80471.1"/>
    <property type="molecule type" value="Genomic_DNA"/>
</dbReference>
<proteinExistence type="predicted"/>